<dbReference type="RefSeq" id="WP_104007862.1">
    <property type="nucleotide sequence ID" value="NZ_FNVD01000006.1"/>
</dbReference>
<evidence type="ECO:0000256" key="2">
    <source>
        <dbReference type="ARBA" id="ARBA00022695"/>
    </source>
</evidence>
<dbReference type="Gene3D" id="3.90.550.10">
    <property type="entry name" value="Spore Coat Polysaccharide Biosynthesis Protein SpsA, Chain A"/>
    <property type="match status" value="1"/>
</dbReference>
<protein>
    <submittedName>
        <fullName evidence="5">MurNAc alpha-1-phosphate uridylyltransferase</fullName>
    </submittedName>
</protein>
<feature type="domain" description="MobA-like NTP transferase" evidence="4">
    <location>
        <begin position="10"/>
        <end position="133"/>
    </location>
</feature>
<dbReference type="EMBL" id="FNVD01000006">
    <property type="protein sequence ID" value="SEF89660.1"/>
    <property type="molecule type" value="Genomic_DNA"/>
</dbReference>
<dbReference type="SUPFAM" id="SSF53448">
    <property type="entry name" value="Nucleotide-diphospho-sugar transferases"/>
    <property type="match status" value="1"/>
</dbReference>
<gene>
    <name evidence="5" type="ORF">SAMN05421751_106184</name>
</gene>
<dbReference type="OrthoDB" id="9788272at2"/>
<evidence type="ECO:0000259" key="4">
    <source>
        <dbReference type="Pfam" id="PF12804"/>
    </source>
</evidence>
<dbReference type="InterPro" id="IPR050065">
    <property type="entry name" value="GlmU-like"/>
</dbReference>
<dbReference type="InterPro" id="IPR029044">
    <property type="entry name" value="Nucleotide-diphossugar_trans"/>
</dbReference>
<dbReference type="AlphaFoldDB" id="A0A1H5VQZ6"/>
<name>A0A1H5VQZ6_9RHOB</name>
<proteinExistence type="predicted"/>
<evidence type="ECO:0000256" key="1">
    <source>
        <dbReference type="ARBA" id="ARBA00022679"/>
    </source>
</evidence>
<keyword evidence="3" id="KW-0460">Magnesium</keyword>
<evidence type="ECO:0000313" key="5">
    <source>
        <dbReference type="EMBL" id="SEF89660.1"/>
    </source>
</evidence>
<dbReference type="PANTHER" id="PTHR43584:SF8">
    <property type="entry name" value="N-ACETYLMURAMATE ALPHA-1-PHOSPHATE URIDYLYLTRANSFERASE"/>
    <property type="match status" value="1"/>
</dbReference>
<dbReference type="Proteomes" id="UP000236742">
    <property type="component" value="Unassembled WGS sequence"/>
</dbReference>
<dbReference type="PANTHER" id="PTHR43584">
    <property type="entry name" value="NUCLEOTIDYL TRANSFERASE"/>
    <property type="match status" value="1"/>
</dbReference>
<evidence type="ECO:0000313" key="6">
    <source>
        <dbReference type="Proteomes" id="UP000236742"/>
    </source>
</evidence>
<accession>A0A1H5VQZ6</accession>
<sequence length="230" mass="24693">MTETPRAVMLFAAGFGTRMGALTKDRPKPLIQVAGRPLIDHALDLAQATRPTRIVANVHYHADMLAAHLGPRGVLLSREEPEILETGGGLRAALPLLGPGPVFTMNTDAIWVGPNPLALLASAWNPARMDALLMCVPVARAVGHDGPGDFAADDKGRIRRGPGLVYGGVQIVRTEGLHDFEEAAFSLNRLWDRMQRAGRLHAVTYPGRWCDVGHPGGIALAEALLEDQDV</sequence>
<reference evidence="5 6" key="1">
    <citation type="submission" date="2016-10" db="EMBL/GenBank/DDBJ databases">
        <authorList>
            <person name="de Groot N.N."/>
        </authorList>
    </citation>
    <scope>NUCLEOTIDE SEQUENCE [LARGE SCALE GENOMIC DNA]</scope>
    <source>
        <strain evidence="5 6">DSM 23413</strain>
    </source>
</reference>
<keyword evidence="6" id="KW-1185">Reference proteome</keyword>
<dbReference type="GO" id="GO:0016779">
    <property type="term" value="F:nucleotidyltransferase activity"/>
    <property type="evidence" value="ECO:0007669"/>
    <property type="project" value="UniProtKB-KW"/>
</dbReference>
<keyword evidence="1 5" id="KW-0808">Transferase</keyword>
<dbReference type="Pfam" id="PF12804">
    <property type="entry name" value="NTP_transf_3"/>
    <property type="match status" value="1"/>
</dbReference>
<keyword evidence="2 5" id="KW-0548">Nucleotidyltransferase</keyword>
<organism evidence="5 6">
    <name type="scientific">Jhaorihella thermophila</name>
    <dbReference type="NCBI Taxonomy" id="488547"/>
    <lineage>
        <taxon>Bacteria</taxon>
        <taxon>Pseudomonadati</taxon>
        <taxon>Pseudomonadota</taxon>
        <taxon>Alphaproteobacteria</taxon>
        <taxon>Rhodobacterales</taxon>
        <taxon>Paracoccaceae</taxon>
        <taxon>Jhaorihella</taxon>
    </lineage>
</organism>
<dbReference type="CDD" id="cd06422">
    <property type="entry name" value="NTP_transferase_like_1"/>
    <property type="match status" value="1"/>
</dbReference>
<dbReference type="InterPro" id="IPR025877">
    <property type="entry name" value="MobA-like_NTP_Trfase"/>
</dbReference>
<evidence type="ECO:0000256" key="3">
    <source>
        <dbReference type="ARBA" id="ARBA00022842"/>
    </source>
</evidence>